<dbReference type="PANTHER" id="PTHR38585:SF1">
    <property type="entry name" value="TRANSMEMBRANE PROTEIN"/>
    <property type="match status" value="1"/>
</dbReference>
<accession>A0A3B0MJX0</accession>
<gene>
    <name evidence="2" type="ORF">TAT_000107600</name>
    <name evidence="3" type="ORF">TAV_000106900</name>
</gene>
<keyword evidence="1" id="KW-1133">Transmembrane helix</keyword>
<dbReference type="VEuPathDB" id="PiroplasmaDB:TA16210"/>
<proteinExistence type="predicted"/>
<reference evidence="3" key="1">
    <citation type="submission" date="2018-07" db="EMBL/GenBank/DDBJ databases">
        <authorList>
            <person name="Quirk P.G."/>
            <person name="Krulwich T.A."/>
        </authorList>
    </citation>
    <scope>NUCLEOTIDE SEQUENCE</scope>
    <source>
        <strain evidence="3">Anand</strain>
    </source>
</reference>
<evidence type="ECO:0000313" key="3">
    <source>
        <dbReference type="EMBL" id="SVP90363.1"/>
    </source>
</evidence>
<organism evidence="3">
    <name type="scientific">Theileria annulata</name>
    <dbReference type="NCBI Taxonomy" id="5874"/>
    <lineage>
        <taxon>Eukaryota</taxon>
        <taxon>Sar</taxon>
        <taxon>Alveolata</taxon>
        <taxon>Apicomplexa</taxon>
        <taxon>Aconoidasida</taxon>
        <taxon>Piroplasmida</taxon>
        <taxon>Theileriidae</taxon>
        <taxon>Theileria</taxon>
    </lineage>
</organism>
<dbReference type="EMBL" id="UIVS01000001">
    <property type="protein sequence ID" value="SVP90363.1"/>
    <property type="molecule type" value="Genomic_DNA"/>
</dbReference>
<dbReference type="EMBL" id="UIVT01000001">
    <property type="protein sequence ID" value="SVP89223.1"/>
    <property type="molecule type" value="Genomic_DNA"/>
</dbReference>
<evidence type="ECO:0000256" key="1">
    <source>
        <dbReference type="SAM" id="Phobius"/>
    </source>
</evidence>
<feature type="transmembrane region" description="Helical" evidence="1">
    <location>
        <begin position="94"/>
        <end position="113"/>
    </location>
</feature>
<dbReference type="PANTHER" id="PTHR38585">
    <property type="entry name" value="TRANSMEMBRANE PROTEIN"/>
    <property type="match status" value="1"/>
</dbReference>
<sequence length="416" mass="47095">MNLHPICRHIYTFHSTNTFDMKLCMLIFLTTILSSVPSSCKILLNSGLVTSQCYEDSQNMNNQIVDSNQPLRENSNLPQITNTIPHIDFKLCSYVFGTYLCQALFLNGLFFLLTNLSQKMQKELGIDTASILSGRMSGIVTVTVGSYVSYKLSEFLLDVILSLFKAHGVAIKLKGIINPSNTKLACIRVPLLVFYKCSKYLHNQIPLTMGSLDIYVKNKILKRDKEAEEIDENVKILVKSKRETKRKLIREFAVISTYSLATFALLGGKLHSFTPSELSHPGAYSVPKLSLEADGYSYATKSQRNIIQILGKKYGCHTCGLISDSERYIADHQPPSGVIKRRLKGKYISFLLRNYIIPIQLVKPKQHFYPQCNKCSLKQSKAVANNKRVSITHYGRLRNYHLCPTAFFVSRFHSKP</sequence>
<keyword evidence="1" id="KW-0812">Transmembrane</keyword>
<protein>
    <submittedName>
        <fullName evidence="3">Uncharacterized protein</fullName>
    </submittedName>
</protein>
<evidence type="ECO:0000313" key="2">
    <source>
        <dbReference type="EMBL" id="SVP89223.1"/>
    </source>
</evidence>
<dbReference type="AlphaFoldDB" id="A0A3B0MJX0"/>
<keyword evidence="1" id="KW-0472">Membrane</keyword>
<name>A0A3B0MJX0_THEAN</name>